<comment type="caution">
    <text evidence="1">The sequence shown here is derived from an EMBL/GenBank/DDBJ whole genome shotgun (WGS) entry which is preliminary data.</text>
</comment>
<reference evidence="1" key="1">
    <citation type="journal article" date="2020" name="Stud. Mycol.">
        <title>101 Dothideomycetes genomes: a test case for predicting lifestyles and emergence of pathogens.</title>
        <authorList>
            <person name="Haridas S."/>
            <person name="Albert R."/>
            <person name="Binder M."/>
            <person name="Bloem J."/>
            <person name="Labutti K."/>
            <person name="Salamov A."/>
            <person name="Andreopoulos B."/>
            <person name="Baker S."/>
            <person name="Barry K."/>
            <person name="Bills G."/>
            <person name="Bluhm B."/>
            <person name="Cannon C."/>
            <person name="Castanera R."/>
            <person name="Culley D."/>
            <person name="Daum C."/>
            <person name="Ezra D."/>
            <person name="Gonzalez J."/>
            <person name="Henrissat B."/>
            <person name="Kuo A."/>
            <person name="Liang C."/>
            <person name="Lipzen A."/>
            <person name="Lutzoni F."/>
            <person name="Magnuson J."/>
            <person name="Mondo S."/>
            <person name="Nolan M."/>
            <person name="Ohm R."/>
            <person name="Pangilinan J."/>
            <person name="Park H.-J."/>
            <person name="Ramirez L."/>
            <person name="Alfaro M."/>
            <person name="Sun H."/>
            <person name="Tritt A."/>
            <person name="Yoshinaga Y."/>
            <person name="Zwiers L.-H."/>
            <person name="Turgeon B."/>
            <person name="Goodwin S."/>
            <person name="Spatafora J."/>
            <person name="Crous P."/>
            <person name="Grigoriev I."/>
        </authorList>
    </citation>
    <scope>NUCLEOTIDE SEQUENCE</scope>
    <source>
        <strain evidence="1">ATCC 200398</strain>
    </source>
</reference>
<gene>
    <name evidence="1" type="ORF">BDR25DRAFT_314362</name>
</gene>
<sequence length="310" mass="36408">MGNAKPLPGEQFYCTHLYDYDDILGETPYRKARRHGNTLLYLPQEVRDKVYQLAFNDNPTIFRFIGDKPYPGPPPLMLASRQMYCEVETCFIRNLKIVIETEEKLKQISAWLARRQTCDGFKQIRTVVFARFDMFRRVSRIVARDWWRDAYVYPDEMSQNLVADPHWLEEGAPDPPAVQFLKRCPNVSKLELGIELQQFLLTSHLFREFDCLLPAVIQLYDLQALVLISSLNDLKFHLRYHDGLKYENRFIYNLIGFIQQLPELHVHKVQLNGVWGLKEWLAGEFRKIGKGVEITGNYTSEKPYPLPFFP</sequence>
<evidence type="ECO:0000313" key="2">
    <source>
        <dbReference type="Proteomes" id="UP000799755"/>
    </source>
</evidence>
<accession>A0ACB6QWT4</accession>
<proteinExistence type="predicted"/>
<dbReference type="Proteomes" id="UP000799755">
    <property type="component" value="Unassembled WGS sequence"/>
</dbReference>
<protein>
    <submittedName>
        <fullName evidence="1">Uncharacterized protein</fullName>
    </submittedName>
</protein>
<organism evidence="1 2">
    <name type="scientific">Lindgomyces ingoldianus</name>
    <dbReference type="NCBI Taxonomy" id="673940"/>
    <lineage>
        <taxon>Eukaryota</taxon>
        <taxon>Fungi</taxon>
        <taxon>Dikarya</taxon>
        <taxon>Ascomycota</taxon>
        <taxon>Pezizomycotina</taxon>
        <taxon>Dothideomycetes</taxon>
        <taxon>Pleosporomycetidae</taxon>
        <taxon>Pleosporales</taxon>
        <taxon>Lindgomycetaceae</taxon>
        <taxon>Lindgomyces</taxon>
    </lineage>
</organism>
<evidence type="ECO:0000313" key="1">
    <source>
        <dbReference type="EMBL" id="KAF2470661.1"/>
    </source>
</evidence>
<name>A0ACB6QWT4_9PLEO</name>
<dbReference type="EMBL" id="MU003507">
    <property type="protein sequence ID" value="KAF2470661.1"/>
    <property type="molecule type" value="Genomic_DNA"/>
</dbReference>
<keyword evidence="2" id="KW-1185">Reference proteome</keyword>